<keyword evidence="1" id="KW-0472">Membrane</keyword>
<evidence type="ECO:0000313" key="3">
    <source>
        <dbReference type="Proteomes" id="UP000317316"/>
    </source>
</evidence>
<dbReference type="Proteomes" id="UP000317316">
    <property type="component" value="Unassembled WGS sequence"/>
</dbReference>
<keyword evidence="1" id="KW-1133">Transmembrane helix</keyword>
<evidence type="ECO:0000256" key="1">
    <source>
        <dbReference type="SAM" id="Phobius"/>
    </source>
</evidence>
<sequence length="64" mass="7635">MVWILNNIFCYLMFIGFSIFVVINKEDLLLINRLSIWVIAMLLLLMLSMFGTYRIYGWIKEGKL</sequence>
<keyword evidence="3" id="KW-1185">Reference proteome</keyword>
<gene>
    <name evidence="2" type="ORF">FG382_13475</name>
</gene>
<accession>A0A544T5K7</accession>
<feature type="transmembrane region" description="Helical" evidence="1">
    <location>
        <begin position="36"/>
        <end position="56"/>
    </location>
</feature>
<name>A0A544T5K7_9BACI</name>
<dbReference type="AlphaFoldDB" id="A0A544T5K7"/>
<evidence type="ECO:0000313" key="2">
    <source>
        <dbReference type="EMBL" id="TQR12696.1"/>
    </source>
</evidence>
<proteinExistence type="predicted"/>
<keyword evidence="1" id="KW-0812">Transmembrane</keyword>
<organism evidence="2 3">
    <name type="scientific">Psychrobacillus lasiicapitis</name>
    <dbReference type="NCBI Taxonomy" id="1636719"/>
    <lineage>
        <taxon>Bacteria</taxon>
        <taxon>Bacillati</taxon>
        <taxon>Bacillota</taxon>
        <taxon>Bacilli</taxon>
        <taxon>Bacillales</taxon>
        <taxon>Bacillaceae</taxon>
        <taxon>Psychrobacillus</taxon>
    </lineage>
</organism>
<dbReference type="EMBL" id="VDGH01000007">
    <property type="protein sequence ID" value="TQR12696.1"/>
    <property type="molecule type" value="Genomic_DNA"/>
</dbReference>
<feature type="transmembrane region" description="Helical" evidence="1">
    <location>
        <begin position="6"/>
        <end position="24"/>
    </location>
</feature>
<comment type="caution">
    <text evidence="2">The sequence shown here is derived from an EMBL/GenBank/DDBJ whole genome shotgun (WGS) entry which is preliminary data.</text>
</comment>
<dbReference type="OrthoDB" id="2474744at2"/>
<reference evidence="2 3" key="1">
    <citation type="submission" date="2019-05" db="EMBL/GenBank/DDBJ databases">
        <title>Psychrobacillus vulpis sp. nov., a new species isolated from feces of a red fox that inhabits in The Tablas de Daimiel Natural Park, Albacete, Spain.</title>
        <authorList>
            <person name="Rodriguez M."/>
            <person name="Reina J.C."/>
            <person name="Bejar V."/>
            <person name="Llamas I."/>
        </authorList>
    </citation>
    <scope>NUCLEOTIDE SEQUENCE [LARGE SCALE GENOMIC DNA]</scope>
    <source>
        <strain evidence="2 3">NEAU-3TGS17</strain>
    </source>
</reference>
<protein>
    <submittedName>
        <fullName evidence="2">Uncharacterized protein</fullName>
    </submittedName>
</protein>